<evidence type="ECO:0000256" key="2">
    <source>
        <dbReference type="ARBA" id="ARBA00006190"/>
    </source>
</evidence>
<keyword evidence="6" id="KW-0472">Membrane</keyword>
<dbReference type="InterPro" id="IPR005024">
    <property type="entry name" value="Snf7_fam"/>
</dbReference>
<feature type="compositionally biased region" description="Basic and acidic residues" evidence="7">
    <location>
        <begin position="202"/>
        <end position="217"/>
    </location>
</feature>
<comment type="caution">
    <text evidence="8">The sequence shown here is derived from an EMBL/GenBank/DDBJ whole genome shotgun (WGS) entry which is preliminary data.</text>
</comment>
<dbReference type="AlphaFoldDB" id="A0A1Y2HR74"/>
<keyword evidence="4" id="KW-0967">Endosome</keyword>
<feature type="region of interest" description="Disordered" evidence="7">
    <location>
        <begin position="170"/>
        <end position="217"/>
    </location>
</feature>
<evidence type="ECO:0000256" key="5">
    <source>
        <dbReference type="ARBA" id="ARBA00022927"/>
    </source>
</evidence>
<keyword evidence="3" id="KW-0813">Transport</keyword>
<evidence type="ECO:0000256" key="4">
    <source>
        <dbReference type="ARBA" id="ARBA00022753"/>
    </source>
</evidence>
<dbReference type="GO" id="GO:0032511">
    <property type="term" value="P:late endosome to vacuole transport via multivesicular body sorting pathway"/>
    <property type="evidence" value="ECO:0007669"/>
    <property type="project" value="TreeGrafter"/>
</dbReference>
<dbReference type="Pfam" id="PF03357">
    <property type="entry name" value="Snf7"/>
    <property type="match status" value="1"/>
</dbReference>
<reference evidence="8 9" key="1">
    <citation type="submission" date="2016-07" db="EMBL/GenBank/DDBJ databases">
        <title>Pervasive Adenine N6-methylation of Active Genes in Fungi.</title>
        <authorList>
            <consortium name="DOE Joint Genome Institute"/>
            <person name="Mondo S.J."/>
            <person name="Dannebaum R.O."/>
            <person name="Kuo R.C."/>
            <person name="Labutti K."/>
            <person name="Haridas S."/>
            <person name="Kuo A."/>
            <person name="Salamov A."/>
            <person name="Ahrendt S.R."/>
            <person name="Lipzen A."/>
            <person name="Sullivan W."/>
            <person name="Andreopoulos W.B."/>
            <person name="Clum A."/>
            <person name="Lindquist E."/>
            <person name="Daum C."/>
            <person name="Ramamoorthy G.K."/>
            <person name="Gryganskyi A."/>
            <person name="Culley D."/>
            <person name="Magnuson J.K."/>
            <person name="James T.Y."/>
            <person name="O'Malley M.A."/>
            <person name="Stajich J.E."/>
            <person name="Spatafora J.W."/>
            <person name="Visel A."/>
            <person name="Grigoriev I.V."/>
        </authorList>
    </citation>
    <scope>NUCLEOTIDE SEQUENCE [LARGE SCALE GENOMIC DNA]</scope>
    <source>
        <strain evidence="8 9">PL171</strain>
    </source>
</reference>
<name>A0A1Y2HR74_9FUNG</name>
<evidence type="ECO:0000313" key="9">
    <source>
        <dbReference type="Proteomes" id="UP000193411"/>
    </source>
</evidence>
<dbReference type="STRING" id="765915.A0A1Y2HR74"/>
<gene>
    <name evidence="8" type="ORF">BCR44DRAFT_121473</name>
</gene>
<dbReference type="GO" id="GO:0006900">
    <property type="term" value="P:vesicle budding from membrane"/>
    <property type="evidence" value="ECO:0007669"/>
    <property type="project" value="TreeGrafter"/>
</dbReference>
<proteinExistence type="inferred from homology"/>
<dbReference type="GO" id="GO:0000815">
    <property type="term" value="C:ESCRT III complex"/>
    <property type="evidence" value="ECO:0007669"/>
    <property type="project" value="TreeGrafter"/>
</dbReference>
<dbReference type="EMBL" id="MCFL01000014">
    <property type="protein sequence ID" value="ORZ37108.1"/>
    <property type="molecule type" value="Genomic_DNA"/>
</dbReference>
<dbReference type="Gene3D" id="1.10.287.1060">
    <property type="entry name" value="ESAT-6-like"/>
    <property type="match status" value="1"/>
</dbReference>
<dbReference type="PANTHER" id="PTHR22761:SF5">
    <property type="entry name" value="CHARGED MULTIVESICULAR BODY PROTEIN 6"/>
    <property type="match status" value="1"/>
</dbReference>
<protein>
    <submittedName>
        <fullName evidence="8">Snf7-domain-containing protein</fullName>
    </submittedName>
</protein>
<organism evidence="8 9">
    <name type="scientific">Catenaria anguillulae PL171</name>
    <dbReference type="NCBI Taxonomy" id="765915"/>
    <lineage>
        <taxon>Eukaryota</taxon>
        <taxon>Fungi</taxon>
        <taxon>Fungi incertae sedis</taxon>
        <taxon>Blastocladiomycota</taxon>
        <taxon>Blastocladiomycetes</taxon>
        <taxon>Blastocladiales</taxon>
        <taxon>Catenariaceae</taxon>
        <taxon>Catenaria</taxon>
    </lineage>
</organism>
<keyword evidence="9" id="KW-1185">Reference proteome</keyword>
<dbReference type="PANTHER" id="PTHR22761">
    <property type="entry name" value="CHARGED MULTIVESICULAR BODY PROTEIN"/>
    <property type="match status" value="1"/>
</dbReference>
<dbReference type="GO" id="GO:0005771">
    <property type="term" value="C:multivesicular body"/>
    <property type="evidence" value="ECO:0007669"/>
    <property type="project" value="TreeGrafter"/>
</dbReference>
<evidence type="ECO:0000313" key="8">
    <source>
        <dbReference type="EMBL" id="ORZ37108.1"/>
    </source>
</evidence>
<evidence type="ECO:0000256" key="7">
    <source>
        <dbReference type="SAM" id="MobiDB-lite"/>
    </source>
</evidence>
<comment type="similarity">
    <text evidence="2">Belongs to the SNF7 family.</text>
</comment>
<sequence length="217" mass="24148">MGLTTSKAAKQSLSHDKAVFELKRQRDNLKKYQTQLNAVIARETAIARKCLAAGDKRRALLALRKKKYQEQLLEKSDKQLFTLEEMASSIEYAQLEAKVLEGIQLGNKALADLHKETSIEKVEKIMEETADAIAYQKEIDEMLGTKLSEEDEEAVLAELAEIEAEKALELAHGLPAVPTEPIPEKTPEQVGEPATAEPEPESETRKPVKNERLKAGT</sequence>
<evidence type="ECO:0000256" key="3">
    <source>
        <dbReference type="ARBA" id="ARBA00022448"/>
    </source>
</evidence>
<evidence type="ECO:0000256" key="1">
    <source>
        <dbReference type="ARBA" id="ARBA00004608"/>
    </source>
</evidence>
<comment type="subcellular location">
    <subcellularLocation>
        <location evidence="1">Endosome membrane</location>
    </subcellularLocation>
</comment>
<dbReference type="Proteomes" id="UP000193411">
    <property type="component" value="Unassembled WGS sequence"/>
</dbReference>
<dbReference type="GO" id="GO:0015031">
    <property type="term" value="P:protein transport"/>
    <property type="evidence" value="ECO:0007669"/>
    <property type="project" value="UniProtKB-KW"/>
</dbReference>
<dbReference type="OrthoDB" id="441172at2759"/>
<evidence type="ECO:0000256" key="6">
    <source>
        <dbReference type="ARBA" id="ARBA00023136"/>
    </source>
</evidence>
<feature type="non-terminal residue" evidence="8">
    <location>
        <position position="217"/>
    </location>
</feature>
<keyword evidence="5" id="KW-0653">Protein transport</keyword>
<accession>A0A1Y2HR74</accession>